<dbReference type="InterPro" id="IPR043129">
    <property type="entry name" value="ATPase_NBD"/>
</dbReference>
<dbReference type="RefSeq" id="WP_157705409.1">
    <property type="nucleotide sequence ID" value="NZ_CP022535.1"/>
</dbReference>
<sequence>MAKLNLRAGKHIAIDIGTYKTRIHVDGLGIIFNQASLIAVDYKLNKIIAYGDNAKKYIGILNGNLKVTKLVKQGVVTNLELLKSFLGYALSKHKEILKTAYVTLACPVNLTGLERNSLIEAIKSLGVAYVKVEDDVKLALLGAGINISNPDGFLCLDIGCGKTTIAMISTDTTIASKTSKFGGATIDDEIIKFLKSKKSIVVGEKTAEAIKIGVACLLKPKEALKAKAYGYDITSALPKEIEITDNDILKLVQYVFANLADTVTNLIEVLSNESAIDVIRNGIIVTGGLATIYGIKTFFEKYFEIPVKVARNASSAVIDGAVAHKEKTLRELELDLGLIQEVIQ</sequence>
<dbReference type="GO" id="GO:0005737">
    <property type="term" value="C:cytoplasm"/>
    <property type="evidence" value="ECO:0007669"/>
    <property type="project" value="UniProtKB-SubCell"/>
</dbReference>
<dbReference type="GO" id="GO:0005524">
    <property type="term" value="F:ATP binding"/>
    <property type="evidence" value="ECO:0007669"/>
    <property type="project" value="UniProtKB-KW"/>
</dbReference>
<dbReference type="Proteomes" id="UP000203229">
    <property type="component" value="Chromosome"/>
</dbReference>
<dbReference type="InterPro" id="IPR056546">
    <property type="entry name" value="MreB_MamK-like"/>
</dbReference>
<name>A0A222EQG6_9MOLU</name>
<evidence type="ECO:0000256" key="2">
    <source>
        <dbReference type="ARBA" id="ARBA00022490"/>
    </source>
</evidence>
<comment type="similarity">
    <text evidence="6">Belongs to the FtsA/MreB family.</text>
</comment>
<keyword evidence="2" id="KW-0963">Cytoplasm</keyword>
<reference evidence="7 8" key="1">
    <citation type="submission" date="2017-07" db="EMBL/GenBank/DDBJ databases">
        <title>Complete genome sequence of Spiroplasma corruscae EC-1 (DSM 19793).</title>
        <authorList>
            <person name="Tsai Y.-M."/>
            <person name="Lo W.-S."/>
            <person name="Kuo C.-H."/>
        </authorList>
    </citation>
    <scope>NUCLEOTIDE SEQUENCE [LARGE SCALE GENOMIC DNA]</scope>
    <source>
        <strain evidence="7 8">EC-1</strain>
    </source>
</reference>
<dbReference type="Pfam" id="PF06723">
    <property type="entry name" value="MreB_Mbl"/>
    <property type="match status" value="1"/>
</dbReference>
<evidence type="ECO:0000256" key="1">
    <source>
        <dbReference type="ARBA" id="ARBA00004496"/>
    </source>
</evidence>
<proteinExistence type="inferred from homology"/>
<evidence type="ECO:0000256" key="6">
    <source>
        <dbReference type="ARBA" id="ARBA00023458"/>
    </source>
</evidence>
<keyword evidence="3" id="KW-0547">Nucleotide-binding</keyword>
<dbReference type="InterPro" id="IPR004753">
    <property type="entry name" value="MreB"/>
</dbReference>
<dbReference type="PRINTS" id="PR01652">
    <property type="entry name" value="SHAPEPROTEIN"/>
</dbReference>
<dbReference type="KEGG" id="scou:SCORR_v1c09960"/>
<evidence type="ECO:0000256" key="5">
    <source>
        <dbReference type="ARBA" id="ARBA00022960"/>
    </source>
</evidence>
<evidence type="ECO:0000313" key="7">
    <source>
        <dbReference type="EMBL" id="ASP28768.1"/>
    </source>
</evidence>
<dbReference type="Gene3D" id="3.30.420.40">
    <property type="match status" value="2"/>
</dbReference>
<protein>
    <submittedName>
        <fullName evidence="7">Cell shape determining protein MreB</fullName>
    </submittedName>
</protein>
<dbReference type="EMBL" id="CP022535">
    <property type="protein sequence ID" value="ASP28768.1"/>
    <property type="molecule type" value="Genomic_DNA"/>
</dbReference>
<comment type="subcellular location">
    <subcellularLocation>
        <location evidence="1">Cytoplasm</location>
    </subcellularLocation>
</comment>
<gene>
    <name evidence="7" type="primary">mreB</name>
    <name evidence="7" type="ORF">SCORR_v1c09960</name>
</gene>
<dbReference type="SUPFAM" id="SSF53067">
    <property type="entry name" value="Actin-like ATPase domain"/>
    <property type="match status" value="2"/>
</dbReference>
<dbReference type="GO" id="GO:0008360">
    <property type="term" value="P:regulation of cell shape"/>
    <property type="evidence" value="ECO:0007669"/>
    <property type="project" value="UniProtKB-KW"/>
</dbReference>
<organism evidence="7 8">
    <name type="scientific">Spiroplasma corruscae</name>
    <dbReference type="NCBI Taxonomy" id="216934"/>
    <lineage>
        <taxon>Bacteria</taxon>
        <taxon>Bacillati</taxon>
        <taxon>Mycoplasmatota</taxon>
        <taxon>Mollicutes</taxon>
        <taxon>Entomoplasmatales</taxon>
        <taxon>Spiroplasmataceae</taxon>
        <taxon>Spiroplasma</taxon>
    </lineage>
</organism>
<keyword evidence="5" id="KW-0133">Cell shape</keyword>
<evidence type="ECO:0000313" key="8">
    <source>
        <dbReference type="Proteomes" id="UP000203229"/>
    </source>
</evidence>
<dbReference type="AlphaFoldDB" id="A0A222EQG6"/>
<keyword evidence="8" id="KW-1185">Reference proteome</keyword>
<evidence type="ECO:0000256" key="4">
    <source>
        <dbReference type="ARBA" id="ARBA00022840"/>
    </source>
</evidence>
<accession>A0A222EQG6</accession>
<dbReference type="GO" id="GO:0000902">
    <property type="term" value="P:cell morphogenesis"/>
    <property type="evidence" value="ECO:0007669"/>
    <property type="project" value="InterPro"/>
</dbReference>
<dbReference type="PANTHER" id="PTHR42749:SF1">
    <property type="entry name" value="CELL SHAPE-DETERMINING PROTEIN MREB"/>
    <property type="match status" value="1"/>
</dbReference>
<evidence type="ECO:0000256" key="3">
    <source>
        <dbReference type="ARBA" id="ARBA00022741"/>
    </source>
</evidence>
<dbReference type="PANTHER" id="PTHR42749">
    <property type="entry name" value="CELL SHAPE-DETERMINING PROTEIN MREB"/>
    <property type="match status" value="1"/>
</dbReference>
<keyword evidence="4" id="KW-0067">ATP-binding</keyword>
<dbReference type="OrthoDB" id="391604at2"/>